<reference evidence="2" key="1">
    <citation type="submission" date="2016-06" db="EMBL/GenBank/DDBJ databases">
        <title>Draft genome sequence of Desulfoplanes formicivorans strain Pf12B.</title>
        <authorList>
            <person name="Watanabe M."/>
            <person name="Kojima H."/>
            <person name="Fukui M."/>
        </authorList>
    </citation>
    <scope>NUCLEOTIDE SEQUENCE [LARGE SCALE GENOMIC DNA]</scope>
    <source>
        <strain evidence="2">Pf12B</strain>
    </source>
</reference>
<proteinExistence type="predicted"/>
<dbReference type="Proteomes" id="UP000095200">
    <property type="component" value="Unassembled WGS sequence"/>
</dbReference>
<dbReference type="RefSeq" id="WP_069859368.1">
    <property type="nucleotide sequence ID" value="NZ_BDFE01000017.1"/>
</dbReference>
<dbReference type="OrthoDB" id="5430121at2"/>
<sequence length="215" mass="24524">MLNIKNLLHELKEAPYEEISVKAPHCGIVETIIQETGTRVHGVSGTWKENPGTLLGTINREHNKKPIYAPQNGMIVEIADVHNAFVEAGTPIFRIRHFLTKDEVIQRILKQALHLFRAPEKGKYYFSPEIDTKIKAKGCRSVVVRPGDDIFILSRMKRETSIPYQGQEGFIYTIYFEPSKSVNSNEPLIGVCPQQELPSIREVVARIQSEWEEEE</sequence>
<dbReference type="EMBL" id="BDFE01000017">
    <property type="protein sequence ID" value="GAU09130.1"/>
    <property type="molecule type" value="Genomic_DNA"/>
</dbReference>
<keyword evidence="2" id="KW-1185">Reference proteome</keyword>
<dbReference type="Gene3D" id="2.40.50.100">
    <property type="match status" value="1"/>
</dbReference>
<dbReference type="AlphaFoldDB" id="A0A194AIR8"/>
<organism evidence="1 2">
    <name type="scientific">Desulfoplanes formicivorans</name>
    <dbReference type="NCBI Taxonomy" id="1592317"/>
    <lineage>
        <taxon>Bacteria</taxon>
        <taxon>Pseudomonadati</taxon>
        <taxon>Thermodesulfobacteriota</taxon>
        <taxon>Desulfovibrionia</taxon>
        <taxon>Desulfovibrionales</taxon>
        <taxon>Desulfoplanaceae</taxon>
        <taxon>Desulfoplanes</taxon>
    </lineage>
</organism>
<comment type="caution">
    <text evidence="1">The sequence shown here is derived from an EMBL/GenBank/DDBJ whole genome shotgun (WGS) entry which is preliminary data.</text>
</comment>
<evidence type="ECO:0000313" key="2">
    <source>
        <dbReference type="Proteomes" id="UP000095200"/>
    </source>
</evidence>
<protein>
    <submittedName>
        <fullName evidence="1">Biotin attachment protein</fullName>
    </submittedName>
</protein>
<name>A0A194AIR8_9BACT</name>
<dbReference type="STRING" id="1592317.DPF_1850"/>
<gene>
    <name evidence="1" type="ORF">DPF_1850</name>
</gene>
<accession>A0A194AIR8</accession>
<evidence type="ECO:0000313" key="1">
    <source>
        <dbReference type="EMBL" id="GAU09130.1"/>
    </source>
</evidence>